<protein>
    <submittedName>
        <fullName evidence="2">Uncharacterized protein</fullName>
    </submittedName>
</protein>
<dbReference type="AlphaFoldDB" id="A0A834HZP6"/>
<dbReference type="Proteomes" id="UP000625711">
    <property type="component" value="Unassembled WGS sequence"/>
</dbReference>
<sequence>MTVQKKGCSIPIRELTLSFSMFTSPTALRLPPGPPGDILSTSPSPSGYNYRAYLHVRQSTATPSARRDRYLKPTTTNSKIENAV</sequence>
<reference evidence="2" key="1">
    <citation type="submission" date="2020-08" db="EMBL/GenBank/DDBJ databases">
        <title>Genome sequencing and assembly of the red palm weevil Rhynchophorus ferrugineus.</title>
        <authorList>
            <person name="Dias G.B."/>
            <person name="Bergman C.M."/>
            <person name="Manee M."/>
        </authorList>
    </citation>
    <scope>NUCLEOTIDE SEQUENCE</scope>
    <source>
        <strain evidence="2">AA-2017</strain>
        <tissue evidence="2">Whole larva</tissue>
    </source>
</reference>
<accession>A0A834HZP6</accession>
<dbReference type="EMBL" id="JAACXV010014170">
    <property type="protein sequence ID" value="KAF7269842.1"/>
    <property type="molecule type" value="Genomic_DNA"/>
</dbReference>
<comment type="caution">
    <text evidence="2">The sequence shown here is derived from an EMBL/GenBank/DDBJ whole genome shotgun (WGS) entry which is preliminary data.</text>
</comment>
<evidence type="ECO:0000313" key="2">
    <source>
        <dbReference type="EMBL" id="KAF7269842.1"/>
    </source>
</evidence>
<name>A0A834HZP6_RHYFE</name>
<feature type="region of interest" description="Disordered" evidence="1">
    <location>
        <begin position="59"/>
        <end position="84"/>
    </location>
</feature>
<evidence type="ECO:0000256" key="1">
    <source>
        <dbReference type="SAM" id="MobiDB-lite"/>
    </source>
</evidence>
<gene>
    <name evidence="2" type="ORF">GWI33_017136</name>
</gene>
<feature type="compositionally biased region" description="Polar residues" evidence="1">
    <location>
        <begin position="73"/>
        <end position="84"/>
    </location>
</feature>
<organism evidence="2 3">
    <name type="scientific">Rhynchophorus ferrugineus</name>
    <name type="common">Red palm weevil</name>
    <name type="synonym">Curculio ferrugineus</name>
    <dbReference type="NCBI Taxonomy" id="354439"/>
    <lineage>
        <taxon>Eukaryota</taxon>
        <taxon>Metazoa</taxon>
        <taxon>Ecdysozoa</taxon>
        <taxon>Arthropoda</taxon>
        <taxon>Hexapoda</taxon>
        <taxon>Insecta</taxon>
        <taxon>Pterygota</taxon>
        <taxon>Neoptera</taxon>
        <taxon>Endopterygota</taxon>
        <taxon>Coleoptera</taxon>
        <taxon>Polyphaga</taxon>
        <taxon>Cucujiformia</taxon>
        <taxon>Curculionidae</taxon>
        <taxon>Dryophthorinae</taxon>
        <taxon>Rhynchophorus</taxon>
    </lineage>
</organism>
<keyword evidence="3" id="KW-1185">Reference proteome</keyword>
<evidence type="ECO:0000313" key="3">
    <source>
        <dbReference type="Proteomes" id="UP000625711"/>
    </source>
</evidence>
<proteinExistence type="predicted"/>